<dbReference type="SUPFAM" id="SSF69318">
    <property type="entry name" value="Integrin alpha N-terminal domain"/>
    <property type="match status" value="1"/>
</dbReference>
<dbReference type="InterPro" id="IPR028994">
    <property type="entry name" value="Integrin_alpha_N"/>
</dbReference>
<dbReference type="RefSeq" id="WP_050355427.1">
    <property type="nucleotide sequence ID" value="NZ_LGSS01000008.1"/>
</dbReference>
<name>A0A0L0W9U2_GOTPU</name>
<accession>A0A0L0W9U2</accession>
<dbReference type="AlphaFoldDB" id="A0A0L0W9U2"/>
<dbReference type="Proteomes" id="UP000037267">
    <property type="component" value="Unassembled WGS sequence"/>
</dbReference>
<dbReference type="EMBL" id="LGSS01000008">
    <property type="protein sequence ID" value="KNF08328.1"/>
    <property type="molecule type" value="Genomic_DNA"/>
</dbReference>
<dbReference type="STRING" id="1503.CLPU_8c00930"/>
<evidence type="ECO:0000313" key="1">
    <source>
        <dbReference type="EMBL" id="KNF08328.1"/>
    </source>
</evidence>
<sequence length="246" mass="28430">MYYYDHFYYQNEIPADNKFYVLDSKQGDVNGDGILDDVFLIGTRPYGTESPFRDNITLVIQDGKKGRYIRVRLESNAGYNPTIFLGDFTGDKVDDILISIDSGGSGAIGYYYVYSALNNQPKKIFDYEKFNEEYKYEVNYRNNYKVEVVSKNLNKRYIIDIRYKGKEYLSEIYDANGKLKEPIKGDVMALSGLYPIDFERDGTYELYAIQRIIGRYNADGLGYVQTSLKWNGSRFIPFSQNVAIFG</sequence>
<evidence type="ECO:0000313" key="2">
    <source>
        <dbReference type="Proteomes" id="UP000037267"/>
    </source>
</evidence>
<comment type="caution">
    <text evidence="1">The sequence shown here is derived from an EMBL/GenBank/DDBJ whole genome shotgun (WGS) entry which is preliminary data.</text>
</comment>
<organism evidence="1 2">
    <name type="scientific">Gottschalkia purinilytica</name>
    <name type="common">Clostridium purinilyticum</name>
    <dbReference type="NCBI Taxonomy" id="1503"/>
    <lineage>
        <taxon>Bacteria</taxon>
        <taxon>Bacillati</taxon>
        <taxon>Bacillota</taxon>
        <taxon>Tissierellia</taxon>
        <taxon>Tissierellales</taxon>
        <taxon>Gottschalkiaceae</taxon>
        <taxon>Gottschalkia</taxon>
    </lineage>
</organism>
<gene>
    <name evidence="1" type="ORF">CLPU_8c00930</name>
</gene>
<protein>
    <recommendedName>
        <fullName evidence="3">VCBS repeat-containing protein</fullName>
    </recommendedName>
</protein>
<reference evidence="2" key="1">
    <citation type="submission" date="2015-07" db="EMBL/GenBank/DDBJ databases">
        <title>Draft genome sequence of the purine-degrading Gottschalkia purinilyticum DSM 1384 (formerly Clostridium purinilyticum).</title>
        <authorList>
            <person name="Poehlein A."/>
            <person name="Schiel-Bengelsdorf B."/>
            <person name="Bengelsdorf F.R."/>
            <person name="Daniel R."/>
            <person name="Duerre P."/>
        </authorList>
    </citation>
    <scope>NUCLEOTIDE SEQUENCE [LARGE SCALE GENOMIC DNA]</scope>
    <source>
        <strain evidence="2">DSM 1384</strain>
    </source>
</reference>
<dbReference type="PATRIC" id="fig|1503.3.peg.3233"/>
<evidence type="ECO:0008006" key="3">
    <source>
        <dbReference type="Google" id="ProtNLM"/>
    </source>
</evidence>
<proteinExistence type="predicted"/>
<keyword evidence="2" id="KW-1185">Reference proteome</keyword>
<dbReference type="OrthoDB" id="1653343at2"/>